<accession>A0A1A6AAP0</accession>
<feature type="domain" description="Flavin reductase like" evidence="5">
    <location>
        <begin position="79"/>
        <end position="245"/>
    </location>
</feature>
<dbReference type="OrthoDB" id="298012at2759"/>
<evidence type="ECO:0000256" key="3">
    <source>
        <dbReference type="ARBA" id="ARBA00022643"/>
    </source>
</evidence>
<dbReference type="VEuPathDB" id="FungiDB:I303_03150"/>
<dbReference type="InterPro" id="IPR002563">
    <property type="entry name" value="Flavin_Rdtase-like_dom"/>
</dbReference>
<comment type="cofactor">
    <cofactor evidence="1">
        <name>FMN</name>
        <dbReference type="ChEBI" id="CHEBI:58210"/>
    </cofactor>
</comment>
<proteinExistence type="inferred from homology"/>
<evidence type="ECO:0000256" key="1">
    <source>
        <dbReference type="ARBA" id="ARBA00001917"/>
    </source>
</evidence>
<dbReference type="EMBL" id="KI894029">
    <property type="protein sequence ID" value="OBR87126.1"/>
    <property type="molecule type" value="Genomic_DNA"/>
</dbReference>
<reference evidence="6" key="1">
    <citation type="submission" date="2013-07" db="EMBL/GenBank/DDBJ databases">
        <title>The Genome Sequence of Cryptococcus dejecticola CBS10117.</title>
        <authorList>
            <consortium name="The Broad Institute Genome Sequencing Platform"/>
            <person name="Cuomo C."/>
            <person name="Litvintseva A."/>
            <person name="Chen Y."/>
            <person name="Heitman J."/>
            <person name="Sun S."/>
            <person name="Springer D."/>
            <person name="Dromer F."/>
            <person name="Young S.K."/>
            <person name="Zeng Q."/>
            <person name="Gargeya S."/>
            <person name="Fitzgerald M."/>
            <person name="Abouelleil A."/>
            <person name="Alvarado L."/>
            <person name="Berlin A.M."/>
            <person name="Chapman S.B."/>
            <person name="Dewar J."/>
            <person name="Goldberg J."/>
            <person name="Griggs A."/>
            <person name="Gujja S."/>
            <person name="Hansen M."/>
            <person name="Howarth C."/>
            <person name="Imamovic A."/>
            <person name="Larimer J."/>
            <person name="McCowan C."/>
            <person name="Murphy C."/>
            <person name="Pearson M."/>
            <person name="Priest M."/>
            <person name="Roberts A."/>
            <person name="Saif S."/>
            <person name="Shea T."/>
            <person name="Sykes S."/>
            <person name="Wortman J."/>
            <person name="Nusbaum C."/>
            <person name="Birren B."/>
        </authorList>
    </citation>
    <scope>NUCLEOTIDE SEQUENCE [LARGE SCALE GENOMIC DNA]</scope>
    <source>
        <strain evidence="6">CBS 10117</strain>
    </source>
</reference>
<dbReference type="PANTHER" id="PTHR33798:SF5">
    <property type="entry name" value="FLAVIN REDUCTASE LIKE DOMAIN-CONTAINING PROTEIN"/>
    <property type="match status" value="1"/>
</dbReference>
<dbReference type="AlphaFoldDB" id="A0A1A6AAP0"/>
<dbReference type="SUPFAM" id="SSF50475">
    <property type="entry name" value="FMN-binding split barrel"/>
    <property type="match status" value="1"/>
</dbReference>
<dbReference type="SMART" id="SM00903">
    <property type="entry name" value="Flavin_Reduct"/>
    <property type="match status" value="1"/>
</dbReference>
<evidence type="ECO:0000256" key="2">
    <source>
        <dbReference type="ARBA" id="ARBA00022630"/>
    </source>
</evidence>
<name>A0A1A6AAP0_9TREE</name>
<keyword evidence="3" id="KW-0288">FMN</keyword>
<dbReference type="InterPro" id="IPR012349">
    <property type="entry name" value="Split_barrel_FMN-bd"/>
</dbReference>
<protein>
    <submittedName>
        <fullName evidence="6">Flavoprotein oxygenase</fullName>
    </submittedName>
</protein>
<evidence type="ECO:0000313" key="6">
    <source>
        <dbReference type="EMBL" id="OBR87126.1"/>
    </source>
</evidence>
<sequence length="295" mass="33148">MSEAYYRQMHKHRPFKDVEAERPDFETSYEPHFTKVAEPDFKPGQGLNSLPYSKEHEASQGAFRSITPEQENKSDIYKASQVTCTLISHDATRLDDFRGCEDGHANLAPISYFNVVAHNPPTLMISVAGGKHPDGWKDTNHNILNTKEFCVSIISETFLEASNYTAIDSPPEVDEWALSGLTQRSSETIKPPHVAESAFSMECTLSHSHELIGDEGKPTHTVILGRIGRFQVRENFLDPNDPFRIMAEKLKPIGRLGGISYARINQLVEVPRPVWDQVKDTSEIKDALQKGAKKE</sequence>
<dbReference type="Pfam" id="PF01613">
    <property type="entry name" value="Flavin_Reduct"/>
    <property type="match status" value="1"/>
</dbReference>
<evidence type="ECO:0000256" key="4">
    <source>
        <dbReference type="ARBA" id="ARBA00038054"/>
    </source>
</evidence>
<dbReference type="PANTHER" id="PTHR33798">
    <property type="entry name" value="FLAVOPROTEIN OXYGENASE"/>
    <property type="match status" value="1"/>
</dbReference>
<comment type="similarity">
    <text evidence="4">Belongs to the flavoredoxin family.</text>
</comment>
<keyword evidence="2" id="KW-0285">Flavoprotein</keyword>
<gene>
    <name evidence="6" type="ORF">I303_03150</name>
</gene>
<organism evidence="6">
    <name type="scientific">Kwoniella dejecticola CBS 10117</name>
    <dbReference type="NCBI Taxonomy" id="1296121"/>
    <lineage>
        <taxon>Eukaryota</taxon>
        <taxon>Fungi</taxon>
        <taxon>Dikarya</taxon>
        <taxon>Basidiomycota</taxon>
        <taxon>Agaricomycotina</taxon>
        <taxon>Tremellomycetes</taxon>
        <taxon>Tremellales</taxon>
        <taxon>Cryptococcaceae</taxon>
        <taxon>Kwoniella</taxon>
    </lineage>
</organism>
<evidence type="ECO:0000259" key="5">
    <source>
        <dbReference type="SMART" id="SM00903"/>
    </source>
</evidence>
<dbReference type="Gene3D" id="2.30.110.10">
    <property type="entry name" value="Electron Transport, Fmn-binding Protein, Chain A"/>
    <property type="match status" value="1"/>
</dbReference>
<dbReference type="GO" id="GO:0010181">
    <property type="term" value="F:FMN binding"/>
    <property type="evidence" value="ECO:0007669"/>
    <property type="project" value="InterPro"/>
</dbReference>